<comment type="caution">
    <text evidence="2">The sequence shown here is derived from an EMBL/GenBank/DDBJ whole genome shotgun (WGS) entry which is preliminary data.</text>
</comment>
<dbReference type="EMBL" id="JAUDFV010000173">
    <property type="protein sequence ID" value="KAL2711766.1"/>
    <property type="molecule type" value="Genomic_DNA"/>
</dbReference>
<organism evidence="2 3">
    <name type="scientific">Vespula squamosa</name>
    <name type="common">Southern yellow jacket</name>
    <name type="synonym">Wasp</name>
    <dbReference type="NCBI Taxonomy" id="30214"/>
    <lineage>
        <taxon>Eukaryota</taxon>
        <taxon>Metazoa</taxon>
        <taxon>Ecdysozoa</taxon>
        <taxon>Arthropoda</taxon>
        <taxon>Hexapoda</taxon>
        <taxon>Insecta</taxon>
        <taxon>Pterygota</taxon>
        <taxon>Neoptera</taxon>
        <taxon>Endopterygota</taxon>
        <taxon>Hymenoptera</taxon>
        <taxon>Apocrita</taxon>
        <taxon>Aculeata</taxon>
        <taxon>Vespoidea</taxon>
        <taxon>Vespidae</taxon>
        <taxon>Vespinae</taxon>
        <taxon>Vespula</taxon>
    </lineage>
</organism>
<gene>
    <name evidence="2" type="ORF">V1478_018787</name>
</gene>
<accession>A0ABD1ZTT4</accession>
<evidence type="ECO:0000313" key="3">
    <source>
        <dbReference type="Proteomes" id="UP001607302"/>
    </source>
</evidence>
<evidence type="ECO:0000256" key="1">
    <source>
        <dbReference type="SAM" id="MobiDB-lite"/>
    </source>
</evidence>
<reference evidence="2 3" key="1">
    <citation type="journal article" date="2024" name="Ann. Entomol. Soc. Am.">
        <title>Genomic analyses of the southern and eastern yellowjacket wasps (Hymenoptera: Vespidae) reveal evolutionary signatures of social life.</title>
        <authorList>
            <person name="Catto M.A."/>
            <person name="Caine P.B."/>
            <person name="Orr S.E."/>
            <person name="Hunt B.G."/>
            <person name="Goodisman M.A.D."/>
        </authorList>
    </citation>
    <scope>NUCLEOTIDE SEQUENCE [LARGE SCALE GENOMIC DNA]</scope>
    <source>
        <strain evidence="2">233</strain>
        <tissue evidence="2">Head and thorax</tissue>
    </source>
</reference>
<protein>
    <submittedName>
        <fullName evidence="2">Uncharacterized protein</fullName>
    </submittedName>
</protein>
<name>A0ABD1ZTT4_VESSQ</name>
<proteinExistence type="predicted"/>
<sequence length="335" mass="38218">MIARKCARVCRSEIGWQRVSAIKRTSRKHDRPMDFGGATGFDNMYLADCIVKNLGRSLEYCNVTVQSTKTSRGKSLKVKVKAEGEEKVRKGERVTAPSVSGAKIRNEERVGVERGCGGGGEGGRVPWLSELARISESFDEEDRLPEEVRRLLASSGELRVELIADANEKAERAAEERIFQRRPAAPAEMRRLCLSINMRHETRRNRFAFETRDNKEKGWLGGKRRKRKKREEVEGRSENGEMVEEQNEIACTQWRWTTICINRKPIQAVRADFETTFGNNTAAAYISWLTARVGVLEFSIRTVLTTFYNGKTLNQSKETRVRRQVSPFFFTVQSS</sequence>
<feature type="region of interest" description="Disordered" evidence="1">
    <location>
        <begin position="218"/>
        <end position="242"/>
    </location>
</feature>
<evidence type="ECO:0000313" key="2">
    <source>
        <dbReference type="EMBL" id="KAL2711766.1"/>
    </source>
</evidence>
<keyword evidence="3" id="KW-1185">Reference proteome</keyword>
<dbReference type="Proteomes" id="UP001607302">
    <property type="component" value="Unassembled WGS sequence"/>
</dbReference>
<dbReference type="AlphaFoldDB" id="A0ABD1ZTT4"/>
<feature type="compositionally biased region" description="Basic and acidic residues" evidence="1">
    <location>
        <begin position="230"/>
        <end position="239"/>
    </location>
</feature>